<protein>
    <submittedName>
        <fullName evidence="4">Galacturonosyltransferase-like 7</fullName>
    </submittedName>
</protein>
<evidence type="ECO:0000313" key="4">
    <source>
        <dbReference type="EMBL" id="WOL01372.1"/>
    </source>
</evidence>
<dbReference type="GO" id="GO:0005794">
    <property type="term" value="C:Golgi apparatus"/>
    <property type="evidence" value="ECO:0007669"/>
    <property type="project" value="TreeGrafter"/>
</dbReference>
<name>A0AAQ3K3Q9_9LILI</name>
<dbReference type="GO" id="GO:0016757">
    <property type="term" value="F:glycosyltransferase activity"/>
    <property type="evidence" value="ECO:0007669"/>
    <property type="project" value="UniProtKB-KW"/>
</dbReference>
<evidence type="ECO:0000256" key="2">
    <source>
        <dbReference type="ARBA" id="ARBA00022676"/>
    </source>
</evidence>
<accession>A0AAQ3K3Q9</accession>
<dbReference type="PANTHER" id="PTHR13778">
    <property type="entry name" value="GLYCOSYLTRANSFERASE 8 DOMAIN-CONTAINING PROTEIN"/>
    <property type="match status" value="1"/>
</dbReference>
<sequence length="123" mass="14218">MRSTFPGLRFKTYYFDPERVRGLISTSVRQALEQPLNYARNYLAEILERCVSRVIYLNSNLVVVDDIANTCPAAAARREPKSKKLEQKIVREIIIFTLYYKTKDPPSNLTVITIELNYEGNTL</sequence>
<dbReference type="Gene3D" id="3.90.550.10">
    <property type="entry name" value="Spore Coat Polysaccharide Biosynthesis Protein SpsA, Chain A"/>
    <property type="match status" value="1"/>
</dbReference>
<gene>
    <name evidence="4" type="ORF">Cni_G10088</name>
</gene>
<evidence type="ECO:0000313" key="5">
    <source>
        <dbReference type="Proteomes" id="UP001327560"/>
    </source>
</evidence>
<keyword evidence="3" id="KW-0808">Transferase</keyword>
<reference evidence="4 5" key="1">
    <citation type="submission" date="2023-10" db="EMBL/GenBank/DDBJ databases">
        <title>Chromosome-scale genome assembly provides insights into flower coloration mechanisms of Canna indica.</title>
        <authorList>
            <person name="Li C."/>
        </authorList>
    </citation>
    <scope>NUCLEOTIDE SEQUENCE [LARGE SCALE GENOMIC DNA]</scope>
    <source>
        <tissue evidence="4">Flower</tissue>
    </source>
</reference>
<dbReference type="PANTHER" id="PTHR13778:SF48">
    <property type="entry name" value="GALACTURONOSYLTRANSFERASE-LIKE 7-RELATED"/>
    <property type="match status" value="1"/>
</dbReference>
<proteinExistence type="predicted"/>
<dbReference type="AlphaFoldDB" id="A0AAQ3K3Q9"/>
<dbReference type="SUPFAM" id="SSF53448">
    <property type="entry name" value="Nucleotide-diphospho-sugar transferases"/>
    <property type="match status" value="1"/>
</dbReference>
<comment type="pathway">
    <text evidence="1">Glycan metabolism; pectin biosynthesis.</text>
</comment>
<keyword evidence="2" id="KW-0328">Glycosyltransferase</keyword>
<dbReference type="Proteomes" id="UP001327560">
    <property type="component" value="Chromosome 3"/>
</dbReference>
<dbReference type="InterPro" id="IPR029044">
    <property type="entry name" value="Nucleotide-diphossugar_trans"/>
</dbReference>
<evidence type="ECO:0000256" key="3">
    <source>
        <dbReference type="ARBA" id="ARBA00022679"/>
    </source>
</evidence>
<organism evidence="4 5">
    <name type="scientific">Canna indica</name>
    <name type="common">Indian-shot</name>
    <dbReference type="NCBI Taxonomy" id="4628"/>
    <lineage>
        <taxon>Eukaryota</taxon>
        <taxon>Viridiplantae</taxon>
        <taxon>Streptophyta</taxon>
        <taxon>Embryophyta</taxon>
        <taxon>Tracheophyta</taxon>
        <taxon>Spermatophyta</taxon>
        <taxon>Magnoliopsida</taxon>
        <taxon>Liliopsida</taxon>
        <taxon>Zingiberales</taxon>
        <taxon>Cannaceae</taxon>
        <taxon>Canna</taxon>
    </lineage>
</organism>
<dbReference type="EMBL" id="CP136892">
    <property type="protein sequence ID" value="WOL01372.1"/>
    <property type="molecule type" value="Genomic_DNA"/>
</dbReference>
<evidence type="ECO:0000256" key="1">
    <source>
        <dbReference type="ARBA" id="ARBA00004877"/>
    </source>
</evidence>
<keyword evidence="5" id="KW-1185">Reference proteome</keyword>
<dbReference type="InterPro" id="IPR050748">
    <property type="entry name" value="Glycosyltrans_8_dom-fam"/>
</dbReference>